<dbReference type="OrthoDB" id="2138638at2"/>
<organism evidence="3 4">
    <name type="scientific">Acetilactobacillus jinshanensis</name>
    <dbReference type="NCBI Taxonomy" id="1720083"/>
    <lineage>
        <taxon>Bacteria</taxon>
        <taxon>Bacillati</taxon>
        <taxon>Bacillota</taxon>
        <taxon>Bacilli</taxon>
        <taxon>Lactobacillales</taxon>
        <taxon>Lactobacillaceae</taxon>
        <taxon>Acetilactobacillus</taxon>
    </lineage>
</organism>
<evidence type="ECO:0000313" key="3">
    <source>
        <dbReference type="EMBL" id="QBP18958.1"/>
    </source>
</evidence>
<dbReference type="PROSITE" id="PS51257">
    <property type="entry name" value="PROKAR_LIPOPROTEIN"/>
    <property type="match status" value="1"/>
</dbReference>
<feature type="signal peptide" evidence="2">
    <location>
        <begin position="1"/>
        <end position="19"/>
    </location>
</feature>
<keyword evidence="4" id="KW-1185">Reference proteome</keyword>
<feature type="compositionally biased region" description="Basic and acidic residues" evidence="1">
    <location>
        <begin position="42"/>
        <end position="58"/>
    </location>
</feature>
<accession>A0A4P6ZMK1</accession>
<feature type="chain" id="PRO_5039653859" description="Lipoprotein" evidence="2">
    <location>
        <begin position="20"/>
        <end position="211"/>
    </location>
</feature>
<dbReference type="AlphaFoldDB" id="A0A4P6ZMK1"/>
<keyword evidence="2" id="KW-0732">Signal</keyword>
<gene>
    <name evidence="3" type="ORF">ELX58_07695</name>
</gene>
<evidence type="ECO:0000256" key="2">
    <source>
        <dbReference type="SAM" id="SignalP"/>
    </source>
</evidence>
<proteinExistence type="predicted"/>
<protein>
    <recommendedName>
        <fullName evidence="5">Lipoprotein</fullName>
    </recommendedName>
</protein>
<evidence type="ECO:0000313" key="4">
    <source>
        <dbReference type="Proteomes" id="UP000294321"/>
    </source>
</evidence>
<sequence>MKFYKKVLPLLALTGIVLAGCGAQQHHASHQSSEQTASRSMTHKDQVKHELKNNEHGAKQQSYGSQNQAKQSIQHKVNQQPAAQATNSSASTNSSSSSSASQEPGAVDLGHGITGHQDRGAGQTYVSFKMGRWQVVVHGNDVNEKASTAVQKAKQLVGYFQDHTLPIPSSQGIVQLDAPDNSIHISWDQNKKVNTLNGDPSNTLQKAVSLK</sequence>
<feature type="compositionally biased region" description="Low complexity" evidence="1">
    <location>
        <begin position="82"/>
        <end position="102"/>
    </location>
</feature>
<dbReference type="RefSeq" id="WP_133442515.1">
    <property type="nucleotide sequence ID" value="NZ_CP034726.1"/>
</dbReference>
<evidence type="ECO:0008006" key="5">
    <source>
        <dbReference type="Google" id="ProtNLM"/>
    </source>
</evidence>
<reference evidence="4" key="1">
    <citation type="submission" date="2018-12" db="EMBL/GenBank/DDBJ databases">
        <title>A new species of lactobacillus.</title>
        <authorList>
            <person name="Jian Y."/>
            <person name="Xin L."/>
            <person name="Hong Z.J."/>
            <person name="Ming L.Z."/>
            <person name="Hong X.Z."/>
        </authorList>
    </citation>
    <scope>NUCLEOTIDE SEQUENCE [LARGE SCALE GENOMIC DNA]</scope>
    <source>
        <strain evidence="4">HSLZ-75</strain>
    </source>
</reference>
<feature type="compositionally biased region" description="Low complexity" evidence="1">
    <location>
        <begin position="28"/>
        <end position="38"/>
    </location>
</feature>
<feature type="compositionally biased region" description="Polar residues" evidence="1">
    <location>
        <begin position="59"/>
        <end position="81"/>
    </location>
</feature>
<dbReference type="KEGG" id="lji:ELX58_07695"/>
<feature type="region of interest" description="Disordered" evidence="1">
    <location>
        <begin position="28"/>
        <end position="120"/>
    </location>
</feature>
<name>A0A4P6ZMK1_9LACO</name>
<evidence type="ECO:0000256" key="1">
    <source>
        <dbReference type="SAM" id="MobiDB-lite"/>
    </source>
</evidence>
<dbReference type="EMBL" id="CP034726">
    <property type="protein sequence ID" value="QBP18958.1"/>
    <property type="molecule type" value="Genomic_DNA"/>
</dbReference>
<dbReference type="Proteomes" id="UP000294321">
    <property type="component" value="Chromosome"/>
</dbReference>